<evidence type="ECO:0000313" key="8">
    <source>
        <dbReference type="EMBL" id="HIS96933.1"/>
    </source>
</evidence>
<dbReference type="Proteomes" id="UP000886876">
    <property type="component" value="Unassembled WGS sequence"/>
</dbReference>
<dbReference type="InterPro" id="IPR004477">
    <property type="entry name" value="ComEC_N"/>
</dbReference>
<keyword evidence="2" id="KW-1003">Cell membrane</keyword>
<evidence type="ECO:0000256" key="4">
    <source>
        <dbReference type="ARBA" id="ARBA00022989"/>
    </source>
</evidence>
<accession>A0A9D1G425</accession>
<dbReference type="InterPro" id="IPR001279">
    <property type="entry name" value="Metallo-B-lactamas"/>
</dbReference>
<proteinExistence type="predicted"/>
<dbReference type="InterPro" id="IPR004797">
    <property type="entry name" value="Competence_ComEC/Rec2"/>
</dbReference>
<feature type="domain" description="Metallo-beta-lactamase" evidence="7">
    <location>
        <begin position="528"/>
        <end position="725"/>
    </location>
</feature>
<dbReference type="Gene3D" id="3.60.15.10">
    <property type="entry name" value="Ribonuclease Z/Hydroxyacylglutathione hydrolase-like"/>
    <property type="match status" value="1"/>
</dbReference>
<dbReference type="EMBL" id="DVJS01000068">
    <property type="protein sequence ID" value="HIS96933.1"/>
    <property type="molecule type" value="Genomic_DNA"/>
</dbReference>
<evidence type="ECO:0000256" key="5">
    <source>
        <dbReference type="ARBA" id="ARBA00023136"/>
    </source>
</evidence>
<evidence type="ECO:0000313" key="9">
    <source>
        <dbReference type="Proteomes" id="UP000886876"/>
    </source>
</evidence>
<comment type="caution">
    <text evidence="8">The sequence shown here is derived from an EMBL/GenBank/DDBJ whole genome shotgun (WGS) entry which is preliminary data.</text>
</comment>
<keyword evidence="4 6" id="KW-1133">Transmembrane helix</keyword>
<dbReference type="NCBIfam" id="TIGR00361">
    <property type="entry name" value="ComEC_Rec2"/>
    <property type="match status" value="1"/>
</dbReference>
<evidence type="ECO:0000256" key="3">
    <source>
        <dbReference type="ARBA" id="ARBA00022692"/>
    </source>
</evidence>
<feature type="transmembrane region" description="Helical" evidence="6">
    <location>
        <begin position="466"/>
        <end position="484"/>
    </location>
</feature>
<evidence type="ECO:0000256" key="1">
    <source>
        <dbReference type="ARBA" id="ARBA00004651"/>
    </source>
</evidence>
<evidence type="ECO:0000256" key="6">
    <source>
        <dbReference type="SAM" id="Phobius"/>
    </source>
</evidence>
<dbReference type="CDD" id="cd07731">
    <property type="entry name" value="ComA-like_MBL-fold"/>
    <property type="match status" value="1"/>
</dbReference>
<dbReference type="InterPro" id="IPR025405">
    <property type="entry name" value="DUF4131"/>
</dbReference>
<gene>
    <name evidence="8" type="ORF">IAD42_03045</name>
</gene>
<feature type="transmembrane region" description="Helical" evidence="6">
    <location>
        <begin position="26"/>
        <end position="44"/>
    </location>
</feature>
<dbReference type="InterPro" id="IPR052159">
    <property type="entry name" value="Competence_DNA_uptake"/>
</dbReference>
<evidence type="ECO:0000256" key="2">
    <source>
        <dbReference type="ARBA" id="ARBA00022475"/>
    </source>
</evidence>
<feature type="transmembrane region" description="Helical" evidence="6">
    <location>
        <begin position="407"/>
        <end position="428"/>
    </location>
</feature>
<keyword evidence="3 6" id="KW-0812">Transmembrane</keyword>
<dbReference type="Pfam" id="PF00753">
    <property type="entry name" value="Lactamase_B"/>
    <property type="match status" value="1"/>
</dbReference>
<feature type="transmembrane region" description="Helical" evidence="6">
    <location>
        <begin position="313"/>
        <end position="344"/>
    </location>
</feature>
<dbReference type="SMART" id="SM00849">
    <property type="entry name" value="Lactamase_B"/>
    <property type="match status" value="1"/>
</dbReference>
<feature type="transmembrane region" description="Helical" evidence="6">
    <location>
        <begin position="238"/>
        <end position="257"/>
    </location>
</feature>
<dbReference type="Pfam" id="PF13567">
    <property type="entry name" value="DUF4131"/>
    <property type="match status" value="1"/>
</dbReference>
<dbReference type="AlphaFoldDB" id="A0A9D1G425"/>
<dbReference type="InterPro" id="IPR035681">
    <property type="entry name" value="ComA-like_MBL"/>
</dbReference>
<protein>
    <submittedName>
        <fullName evidence="8">DNA internalization-related competence protein ComEC/Rec2</fullName>
    </submittedName>
</protein>
<dbReference type="SUPFAM" id="SSF56281">
    <property type="entry name" value="Metallo-hydrolase/oxidoreductase"/>
    <property type="match status" value="1"/>
</dbReference>
<feature type="transmembrane region" description="Helical" evidence="6">
    <location>
        <begin position="365"/>
        <end position="395"/>
    </location>
</feature>
<reference evidence="8" key="2">
    <citation type="journal article" date="2021" name="PeerJ">
        <title>Extensive microbial diversity within the chicken gut microbiome revealed by metagenomics and culture.</title>
        <authorList>
            <person name="Gilroy R."/>
            <person name="Ravi A."/>
            <person name="Getino M."/>
            <person name="Pursley I."/>
            <person name="Horton D.L."/>
            <person name="Alikhan N.F."/>
            <person name="Baker D."/>
            <person name="Gharbi K."/>
            <person name="Hall N."/>
            <person name="Watson M."/>
            <person name="Adriaenssens E.M."/>
            <person name="Foster-Nyarko E."/>
            <person name="Jarju S."/>
            <person name="Secka A."/>
            <person name="Antonio M."/>
            <person name="Oren A."/>
            <person name="Chaudhuri R.R."/>
            <person name="La Ragione R."/>
            <person name="Hildebrand F."/>
            <person name="Pallen M.J."/>
        </authorList>
    </citation>
    <scope>NUCLEOTIDE SEQUENCE</scope>
    <source>
        <strain evidence="8">ChiHecec3B27-6122</strain>
    </source>
</reference>
<dbReference type="Pfam" id="PF03772">
    <property type="entry name" value="Competence"/>
    <property type="match status" value="1"/>
</dbReference>
<keyword evidence="5 6" id="KW-0472">Membrane</keyword>
<feature type="transmembrane region" description="Helical" evidence="6">
    <location>
        <begin position="269"/>
        <end position="293"/>
    </location>
</feature>
<evidence type="ECO:0000259" key="7">
    <source>
        <dbReference type="SMART" id="SM00849"/>
    </source>
</evidence>
<feature type="transmembrane region" description="Helical" evidence="6">
    <location>
        <begin position="440"/>
        <end position="460"/>
    </location>
</feature>
<dbReference type="NCBIfam" id="TIGR00360">
    <property type="entry name" value="ComEC_N-term"/>
    <property type="match status" value="1"/>
</dbReference>
<feature type="transmembrane region" description="Helical" evidence="6">
    <location>
        <begin position="491"/>
        <end position="512"/>
    </location>
</feature>
<name>A0A9D1G425_9FIRM</name>
<comment type="subcellular location">
    <subcellularLocation>
        <location evidence="1">Cell membrane</location>
        <topology evidence="1">Multi-pass membrane protein</topology>
    </subcellularLocation>
</comment>
<dbReference type="InterPro" id="IPR036866">
    <property type="entry name" value="RibonucZ/Hydroxyglut_hydro"/>
</dbReference>
<feature type="transmembrane region" description="Helical" evidence="6">
    <location>
        <begin position="51"/>
        <end position="70"/>
    </location>
</feature>
<dbReference type="PANTHER" id="PTHR30619:SF7">
    <property type="entry name" value="BETA-LACTAMASE DOMAIN PROTEIN"/>
    <property type="match status" value="1"/>
</dbReference>
<dbReference type="GO" id="GO:0030420">
    <property type="term" value="P:establishment of competence for transformation"/>
    <property type="evidence" value="ECO:0007669"/>
    <property type="project" value="InterPro"/>
</dbReference>
<sequence length="766" mass="82761">MRKLACAALAFAGAAAAAHYVLPFGALLWCAGGLALLCLPFALLLRETARLRAIIICAFAALGLCWYAAYTHIYVQPAAELAGQEMTVTARVLDYPERDEDYASVELRIEQEGLPRLKTAVYDYDGLMPELKPGDVAEFPLEFIPALEKYGEETDIYSSRGILLRAYLSGGPENVRRDLRSCLSFPMELANAVRKTVKEVFPQDVQAFMLGLLIGDTGGLYDDYELDNALSVAGIRHVVAVSGMHLSFLYAVLTALFGKRRASVVGVPVLVLFTFVAGCTASVVRACVMLILVMTAPLLRREADGITSLCAGLLILLIANPLSIAAAGLQLSFAAMAGMILLTPRVYAKLDSLYSRGDKKRRPNAVLRFVMASVSSSVGSMAFTTPVVALLFGYVSLVAPLTNLVTLWAVSVTFTAGYAAILCGLVFAPLGTAVAWTTAWFARYISFAAKTLAALPYSAIYTVDRLVPWWLVLAYAEFGAAWLLRDRKRGFRALAPTVCSMLTLAFVLFSAWSQSRSESSVTVLDVGQGQSVAVLHGEHAVLVDCGGKSSWDNAGDTAAEYLLGRGRSSIDAVVLTHLHADHANGVERLLSRVDVDELYLPFGADDEDGMLEGILDSAQRHGTVVKYVTGGDIDTAYGGLSLKLFEPIEAGDENERGVIVLASVGEFDALIMGDVNTSVERRLVERSILPDTELLVVGHHGSKYSTCFELLEEAKAETAVISVGWNSYGHPTEETLRRLEICGLDIYRTDEDGSVTVRTGYDGKEE</sequence>
<dbReference type="GO" id="GO:0005886">
    <property type="term" value="C:plasma membrane"/>
    <property type="evidence" value="ECO:0007669"/>
    <property type="project" value="UniProtKB-SubCell"/>
</dbReference>
<dbReference type="PANTHER" id="PTHR30619">
    <property type="entry name" value="DNA INTERNALIZATION/COMPETENCE PROTEIN COMEC/REC2"/>
    <property type="match status" value="1"/>
</dbReference>
<reference evidence="8" key="1">
    <citation type="submission" date="2020-10" db="EMBL/GenBank/DDBJ databases">
        <authorList>
            <person name="Gilroy R."/>
        </authorList>
    </citation>
    <scope>NUCLEOTIDE SEQUENCE</scope>
    <source>
        <strain evidence="8">ChiHecec3B27-6122</strain>
    </source>
</reference>
<organism evidence="8 9">
    <name type="scientific">Candidatus Scatomorpha pullistercoris</name>
    <dbReference type="NCBI Taxonomy" id="2840929"/>
    <lineage>
        <taxon>Bacteria</taxon>
        <taxon>Bacillati</taxon>
        <taxon>Bacillota</taxon>
        <taxon>Clostridia</taxon>
        <taxon>Eubacteriales</taxon>
        <taxon>Candidatus Scatomorpha</taxon>
    </lineage>
</organism>